<protein>
    <submittedName>
        <fullName evidence="1">Uncharacterized protein</fullName>
    </submittedName>
</protein>
<dbReference type="Proteomes" id="UP000233551">
    <property type="component" value="Unassembled WGS sequence"/>
</dbReference>
<gene>
    <name evidence="1" type="ORF">CRG98_010302</name>
</gene>
<reference evidence="1 2" key="1">
    <citation type="submission" date="2017-11" db="EMBL/GenBank/DDBJ databases">
        <title>De-novo sequencing of pomegranate (Punica granatum L.) genome.</title>
        <authorList>
            <person name="Akparov Z."/>
            <person name="Amiraslanov A."/>
            <person name="Hajiyeva S."/>
            <person name="Abbasov M."/>
            <person name="Kaur K."/>
            <person name="Hamwieh A."/>
            <person name="Solovyev V."/>
            <person name="Salamov A."/>
            <person name="Braich B."/>
            <person name="Kosarev P."/>
            <person name="Mahmoud A."/>
            <person name="Hajiyev E."/>
            <person name="Babayeva S."/>
            <person name="Izzatullayeva V."/>
            <person name="Mammadov A."/>
            <person name="Mammadov A."/>
            <person name="Sharifova S."/>
            <person name="Ojaghi J."/>
            <person name="Eynullazada K."/>
            <person name="Bayramov B."/>
            <person name="Abdulazimova A."/>
            <person name="Shahmuradov I."/>
        </authorList>
    </citation>
    <scope>NUCLEOTIDE SEQUENCE [LARGE SCALE GENOMIC DNA]</scope>
    <source>
        <strain evidence="2">cv. AG2017</strain>
        <tissue evidence="1">Leaf</tissue>
    </source>
</reference>
<dbReference type="AlphaFoldDB" id="A0A2I0KLB8"/>
<organism evidence="1 2">
    <name type="scientific">Punica granatum</name>
    <name type="common">Pomegranate</name>
    <dbReference type="NCBI Taxonomy" id="22663"/>
    <lineage>
        <taxon>Eukaryota</taxon>
        <taxon>Viridiplantae</taxon>
        <taxon>Streptophyta</taxon>
        <taxon>Embryophyta</taxon>
        <taxon>Tracheophyta</taxon>
        <taxon>Spermatophyta</taxon>
        <taxon>Magnoliopsida</taxon>
        <taxon>eudicotyledons</taxon>
        <taxon>Gunneridae</taxon>
        <taxon>Pentapetalae</taxon>
        <taxon>rosids</taxon>
        <taxon>malvids</taxon>
        <taxon>Myrtales</taxon>
        <taxon>Lythraceae</taxon>
        <taxon>Punica</taxon>
    </lineage>
</organism>
<evidence type="ECO:0000313" key="2">
    <source>
        <dbReference type="Proteomes" id="UP000233551"/>
    </source>
</evidence>
<keyword evidence="2" id="KW-1185">Reference proteome</keyword>
<dbReference type="EMBL" id="PGOL01000513">
    <property type="protein sequence ID" value="PKI69301.1"/>
    <property type="molecule type" value="Genomic_DNA"/>
</dbReference>
<sequence length="56" mass="6165">MWEKAIGMRSIGKPVVKSHALNHLRLSPGRSSISRFLCCFLYRAAASLGATKKTMS</sequence>
<name>A0A2I0KLB8_PUNGR</name>
<proteinExistence type="predicted"/>
<comment type="caution">
    <text evidence="1">The sequence shown here is derived from an EMBL/GenBank/DDBJ whole genome shotgun (WGS) entry which is preliminary data.</text>
</comment>
<accession>A0A2I0KLB8</accession>
<evidence type="ECO:0000313" key="1">
    <source>
        <dbReference type="EMBL" id="PKI69301.1"/>
    </source>
</evidence>